<dbReference type="InterPro" id="IPR001888">
    <property type="entry name" value="Transposase_1"/>
</dbReference>
<dbReference type="Pfam" id="PF01359">
    <property type="entry name" value="Transposase_1"/>
    <property type="match status" value="1"/>
</dbReference>
<dbReference type="GO" id="GO:0003676">
    <property type="term" value="F:nucleic acid binding"/>
    <property type="evidence" value="ECO:0007669"/>
    <property type="project" value="InterPro"/>
</dbReference>
<comment type="caution">
    <text evidence="1">The sequence shown here is derived from an EMBL/GenBank/DDBJ whole genome shotgun (WGS) entry which is preliminary data.</text>
</comment>
<dbReference type="Proteomes" id="UP000499080">
    <property type="component" value="Unassembled WGS sequence"/>
</dbReference>
<dbReference type="InterPro" id="IPR036397">
    <property type="entry name" value="RNaseH_sf"/>
</dbReference>
<evidence type="ECO:0008006" key="3">
    <source>
        <dbReference type="Google" id="ProtNLM"/>
    </source>
</evidence>
<dbReference type="InterPro" id="IPR052709">
    <property type="entry name" value="Transposase-MT_Hybrid"/>
</dbReference>
<organism evidence="1 2">
    <name type="scientific">Araneus ventricosus</name>
    <name type="common">Orbweaver spider</name>
    <name type="synonym">Epeira ventricosa</name>
    <dbReference type="NCBI Taxonomy" id="182803"/>
    <lineage>
        <taxon>Eukaryota</taxon>
        <taxon>Metazoa</taxon>
        <taxon>Ecdysozoa</taxon>
        <taxon>Arthropoda</taxon>
        <taxon>Chelicerata</taxon>
        <taxon>Arachnida</taxon>
        <taxon>Araneae</taxon>
        <taxon>Araneomorphae</taxon>
        <taxon>Entelegynae</taxon>
        <taxon>Araneoidea</taxon>
        <taxon>Araneidae</taxon>
        <taxon>Araneus</taxon>
    </lineage>
</organism>
<dbReference type="PANTHER" id="PTHR46060">
    <property type="entry name" value="MARINER MOS1 TRANSPOSASE-LIKE PROTEIN"/>
    <property type="match status" value="1"/>
</dbReference>
<gene>
    <name evidence="1" type="ORF">AVEN_73284_1</name>
</gene>
<feature type="non-terminal residue" evidence="1">
    <location>
        <position position="1"/>
    </location>
</feature>
<name>A0A4Y2KJ86_ARAVE</name>
<dbReference type="EMBL" id="BGPR01004674">
    <property type="protein sequence ID" value="GBN02082.1"/>
    <property type="molecule type" value="Genomic_DNA"/>
</dbReference>
<proteinExistence type="predicted"/>
<keyword evidence="2" id="KW-1185">Reference proteome</keyword>
<evidence type="ECO:0000313" key="2">
    <source>
        <dbReference type="Proteomes" id="UP000499080"/>
    </source>
</evidence>
<evidence type="ECO:0000313" key="1">
    <source>
        <dbReference type="EMBL" id="GBN02082.1"/>
    </source>
</evidence>
<reference evidence="1 2" key="1">
    <citation type="journal article" date="2019" name="Sci. Rep.">
        <title>Orb-weaving spider Araneus ventricosus genome elucidates the spidroin gene catalogue.</title>
        <authorList>
            <person name="Kono N."/>
            <person name="Nakamura H."/>
            <person name="Ohtoshi R."/>
            <person name="Moran D.A.P."/>
            <person name="Shinohara A."/>
            <person name="Yoshida Y."/>
            <person name="Fujiwara M."/>
            <person name="Mori M."/>
            <person name="Tomita M."/>
            <person name="Arakawa K."/>
        </authorList>
    </citation>
    <scope>NUCLEOTIDE SEQUENCE [LARGE SCALE GENOMIC DNA]</scope>
</reference>
<dbReference type="Gene3D" id="3.30.420.10">
    <property type="entry name" value="Ribonuclease H-like superfamily/Ribonuclease H"/>
    <property type="match status" value="1"/>
</dbReference>
<protein>
    <recommendedName>
        <fullName evidence="3">Mariner Mos1 transposase</fullName>
    </recommendedName>
</protein>
<dbReference type="AlphaFoldDB" id="A0A4Y2KJ86"/>
<dbReference type="PANTHER" id="PTHR46060:SF1">
    <property type="entry name" value="MARINER MOS1 TRANSPOSASE-LIKE PROTEIN"/>
    <property type="match status" value="1"/>
</dbReference>
<accession>A0A4Y2KJ86</accession>
<sequence>TKGGLHPHKAKEGLRPHKAKEGLHPHKVLLFLRWDMKGMLHFELINPTKRQQRRYTVSSLSGFSQRDSYKTSIFGCLDEKCSCIKTTLGHIKQGSHYKGWREWETMLHPPYSPDIAPCDYHLFRSLRNHLDGKNMISLNEVRKVLEAYFSLPTSEFR</sequence>